<dbReference type="SUPFAM" id="SSF51905">
    <property type="entry name" value="FAD/NAD(P)-binding domain"/>
    <property type="match status" value="1"/>
</dbReference>
<gene>
    <name evidence="2" type="ORF">ERS007679_03092</name>
</gene>
<dbReference type="Gene3D" id="3.50.50.60">
    <property type="entry name" value="FAD/NAD(P)-binding domain"/>
    <property type="match status" value="1"/>
</dbReference>
<evidence type="ECO:0000313" key="3">
    <source>
        <dbReference type="Proteomes" id="UP000045842"/>
    </source>
</evidence>
<dbReference type="InterPro" id="IPR007867">
    <property type="entry name" value="GMC_OxRtase_C"/>
</dbReference>
<protein>
    <submittedName>
        <fullName evidence="2">GMC family oxidoreductase</fullName>
    </submittedName>
</protein>
<reference evidence="2 3" key="1">
    <citation type="submission" date="2015-03" db="EMBL/GenBank/DDBJ databases">
        <authorList>
            <consortium name="Pathogen Informatics"/>
        </authorList>
    </citation>
    <scope>NUCLEOTIDE SEQUENCE [LARGE SCALE GENOMIC DNA]</scope>
    <source>
        <strain evidence="2 3">G09801536</strain>
    </source>
</reference>
<feature type="domain" description="Glucose-methanol-choline oxidoreductase C-terminal" evidence="1">
    <location>
        <begin position="2"/>
        <end position="25"/>
    </location>
</feature>
<organism evidence="2 3">
    <name type="scientific">Mycobacterium tuberculosis</name>
    <dbReference type="NCBI Taxonomy" id="1773"/>
    <lineage>
        <taxon>Bacteria</taxon>
        <taxon>Bacillati</taxon>
        <taxon>Actinomycetota</taxon>
        <taxon>Actinomycetes</taxon>
        <taxon>Mycobacteriales</taxon>
        <taxon>Mycobacteriaceae</taxon>
        <taxon>Mycobacterium</taxon>
        <taxon>Mycobacterium tuberculosis complex</taxon>
    </lineage>
</organism>
<dbReference type="AlphaFoldDB" id="A0A655IPQ8"/>
<evidence type="ECO:0000259" key="1">
    <source>
        <dbReference type="Pfam" id="PF05199"/>
    </source>
</evidence>
<dbReference type="GO" id="GO:0016614">
    <property type="term" value="F:oxidoreductase activity, acting on CH-OH group of donors"/>
    <property type="evidence" value="ECO:0007669"/>
    <property type="project" value="InterPro"/>
</dbReference>
<sequence>MWVADASILPSCPEVNPQLSIMAMALAVADQTVAKVVGVR</sequence>
<accession>A0A655IPQ8</accession>
<dbReference type="Proteomes" id="UP000045842">
    <property type="component" value="Unassembled WGS sequence"/>
</dbReference>
<dbReference type="InterPro" id="IPR036188">
    <property type="entry name" value="FAD/NAD-bd_sf"/>
</dbReference>
<dbReference type="Pfam" id="PF05199">
    <property type="entry name" value="GMC_oxred_C"/>
    <property type="match status" value="1"/>
</dbReference>
<name>A0A655IPQ8_MYCTX</name>
<dbReference type="EMBL" id="CSAD01000508">
    <property type="protein sequence ID" value="COW08803.1"/>
    <property type="molecule type" value="Genomic_DNA"/>
</dbReference>
<evidence type="ECO:0000313" key="2">
    <source>
        <dbReference type="EMBL" id="COW08803.1"/>
    </source>
</evidence>
<proteinExistence type="predicted"/>